<feature type="non-terminal residue" evidence="1">
    <location>
        <position position="1"/>
    </location>
</feature>
<protein>
    <submittedName>
        <fullName evidence="1">Uncharacterized protein</fullName>
    </submittedName>
</protein>
<sequence length="29" mass="3249">VEVYIAELNVEIETGIGKLEKELDDAFPN</sequence>
<name>X1TK15_9ZZZZ</name>
<accession>X1TK15</accession>
<organism evidence="1">
    <name type="scientific">marine sediment metagenome</name>
    <dbReference type="NCBI Taxonomy" id="412755"/>
    <lineage>
        <taxon>unclassified sequences</taxon>
        <taxon>metagenomes</taxon>
        <taxon>ecological metagenomes</taxon>
    </lineage>
</organism>
<dbReference type="AlphaFoldDB" id="X1TK15"/>
<evidence type="ECO:0000313" key="1">
    <source>
        <dbReference type="EMBL" id="GAI87920.1"/>
    </source>
</evidence>
<comment type="caution">
    <text evidence="1">The sequence shown here is derived from an EMBL/GenBank/DDBJ whole genome shotgun (WGS) entry which is preliminary data.</text>
</comment>
<gene>
    <name evidence="1" type="ORF">S12H4_15684</name>
</gene>
<reference evidence="1" key="1">
    <citation type="journal article" date="2014" name="Front. Microbiol.">
        <title>High frequency of phylogenetically diverse reductive dehalogenase-homologous genes in deep subseafloor sedimentary metagenomes.</title>
        <authorList>
            <person name="Kawai M."/>
            <person name="Futagami T."/>
            <person name="Toyoda A."/>
            <person name="Takaki Y."/>
            <person name="Nishi S."/>
            <person name="Hori S."/>
            <person name="Arai W."/>
            <person name="Tsubouchi T."/>
            <person name="Morono Y."/>
            <person name="Uchiyama I."/>
            <person name="Ito T."/>
            <person name="Fujiyama A."/>
            <person name="Inagaki F."/>
            <person name="Takami H."/>
        </authorList>
    </citation>
    <scope>NUCLEOTIDE SEQUENCE</scope>
    <source>
        <strain evidence="1">Expedition CK06-06</strain>
    </source>
</reference>
<proteinExistence type="predicted"/>
<dbReference type="EMBL" id="BARW01007551">
    <property type="protein sequence ID" value="GAI87920.1"/>
    <property type="molecule type" value="Genomic_DNA"/>
</dbReference>